<evidence type="ECO:0000256" key="4">
    <source>
        <dbReference type="ARBA" id="ARBA00023163"/>
    </source>
</evidence>
<dbReference type="InterPro" id="IPR000847">
    <property type="entry name" value="LysR_HTH_N"/>
</dbReference>
<dbReference type="SUPFAM" id="SSF46785">
    <property type="entry name" value="Winged helix' DNA-binding domain"/>
    <property type="match status" value="1"/>
</dbReference>
<evidence type="ECO:0000256" key="3">
    <source>
        <dbReference type="ARBA" id="ARBA00023125"/>
    </source>
</evidence>
<protein>
    <submittedName>
        <fullName evidence="6">DNA-binding transcriptional regulator, LysR family</fullName>
    </submittedName>
</protein>
<dbReference type="AlphaFoldDB" id="A0A1N7FHJ4"/>
<dbReference type="Gene3D" id="1.10.10.10">
    <property type="entry name" value="Winged helix-like DNA-binding domain superfamily/Winged helix DNA-binding domain"/>
    <property type="match status" value="1"/>
</dbReference>
<reference evidence="7" key="1">
    <citation type="submission" date="2017-01" db="EMBL/GenBank/DDBJ databases">
        <authorList>
            <person name="Varghese N."/>
            <person name="Submissions S."/>
        </authorList>
    </citation>
    <scope>NUCLEOTIDE SEQUENCE [LARGE SCALE GENOMIC DNA]</scope>
    <source>
        <strain evidence="7">DSM 21768</strain>
    </source>
</reference>
<dbReference type="PANTHER" id="PTHR30346:SF17">
    <property type="entry name" value="LYSR FAMILY TRANSCRIPTIONAL REGULATOR"/>
    <property type="match status" value="1"/>
</dbReference>
<dbReference type="EMBL" id="FTNU01000013">
    <property type="protein sequence ID" value="SIR99822.1"/>
    <property type="molecule type" value="Genomic_DNA"/>
</dbReference>
<dbReference type="PANTHER" id="PTHR30346">
    <property type="entry name" value="TRANSCRIPTIONAL DUAL REGULATOR HCAR-RELATED"/>
    <property type="match status" value="1"/>
</dbReference>
<keyword evidence="7" id="KW-1185">Reference proteome</keyword>
<organism evidence="6 7">
    <name type="scientific">Moraxella cuniculi DSM 21768</name>
    <dbReference type="NCBI Taxonomy" id="1122245"/>
    <lineage>
        <taxon>Bacteria</taxon>
        <taxon>Pseudomonadati</taxon>
        <taxon>Pseudomonadota</taxon>
        <taxon>Gammaproteobacteria</taxon>
        <taxon>Moraxellales</taxon>
        <taxon>Moraxellaceae</taxon>
        <taxon>Moraxella</taxon>
    </lineage>
</organism>
<evidence type="ECO:0000259" key="5">
    <source>
        <dbReference type="PROSITE" id="PS50931"/>
    </source>
</evidence>
<feature type="domain" description="HTH lysR-type" evidence="5">
    <location>
        <begin position="1"/>
        <end position="58"/>
    </location>
</feature>
<evidence type="ECO:0000256" key="2">
    <source>
        <dbReference type="ARBA" id="ARBA00023015"/>
    </source>
</evidence>
<dbReference type="Pfam" id="PF03466">
    <property type="entry name" value="LysR_substrate"/>
    <property type="match status" value="1"/>
</dbReference>
<dbReference type="RefSeq" id="WP_078310463.1">
    <property type="nucleotide sequence ID" value="NZ_FTNU01000013.1"/>
</dbReference>
<keyword evidence="2" id="KW-0805">Transcription regulation</keyword>
<dbReference type="Proteomes" id="UP000187495">
    <property type="component" value="Unassembled WGS sequence"/>
</dbReference>
<evidence type="ECO:0000256" key="1">
    <source>
        <dbReference type="ARBA" id="ARBA00009437"/>
    </source>
</evidence>
<dbReference type="Pfam" id="PF00126">
    <property type="entry name" value="HTH_1"/>
    <property type="match status" value="1"/>
</dbReference>
<keyword evidence="4" id="KW-0804">Transcription</keyword>
<dbReference type="InterPro" id="IPR036388">
    <property type="entry name" value="WH-like_DNA-bd_sf"/>
</dbReference>
<dbReference type="InterPro" id="IPR036390">
    <property type="entry name" value="WH_DNA-bd_sf"/>
</dbReference>
<accession>A0A1N7FHJ4</accession>
<dbReference type="Gene3D" id="3.40.190.10">
    <property type="entry name" value="Periplasmic binding protein-like II"/>
    <property type="match status" value="2"/>
</dbReference>
<comment type="similarity">
    <text evidence="1">Belongs to the LysR transcriptional regulatory family.</text>
</comment>
<dbReference type="InterPro" id="IPR005119">
    <property type="entry name" value="LysR_subst-bd"/>
</dbReference>
<dbReference type="GO" id="GO:0003677">
    <property type="term" value="F:DNA binding"/>
    <property type="evidence" value="ECO:0007669"/>
    <property type="project" value="UniProtKB-KW"/>
</dbReference>
<gene>
    <name evidence="6" type="ORF">SAMN02745664_11312</name>
</gene>
<dbReference type="GO" id="GO:0003700">
    <property type="term" value="F:DNA-binding transcription factor activity"/>
    <property type="evidence" value="ECO:0007669"/>
    <property type="project" value="InterPro"/>
</dbReference>
<dbReference type="GO" id="GO:0032993">
    <property type="term" value="C:protein-DNA complex"/>
    <property type="evidence" value="ECO:0007669"/>
    <property type="project" value="TreeGrafter"/>
</dbReference>
<name>A0A1N7FHJ4_9GAMM</name>
<evidence type="ECO:0000313" key="6">
    <source>
        <dbReference type="EMBL" id="SIR99822.1"/>
    </source>
</evidence>
<dbReference type="PROSITE" id="PS50931">
    <property type="entry name" value="HTH_LYSR"/>
    <property type="match status" value="1"/>
</dbReference>
<dbReference type="SUPFAM" id="SSF53850">
    <property type="entry name" value="Periplasmic binding protein-like II"/>
    <property type="match status" value="1"/>
</dbReference>
<keyword evidence="3 6" id="KW-0238">DNA-binding</keyword>
<dbReference type="FunFam" id="1.10.10.10:FF:000001">
    <property type="entry name" value="LysR family transcriptional regulator"/>
    <property type="match status" value="1"/>
</dbReference>
<proteinExistence type="inferred from homology"/>
<evidence type="ECO:0000313" key="7">
    <source>
        <dbReference type="Proteomes" id="UP000187495"/>
    </source>
</evidence>
<dbReference type="PRINTS" id="PR00039">
    <property type="entry name" value="HTHLYSR"/>
</dbReference>
<dbReference type="STRING" id="34061.B0189_10425"/>
<sequence length="334" mass="38053">MDIRHLRYFVAVVEEQSFTKASERLFIAQPPLSRQINNLEDELGTPLLNRNSRPIEPTDAGKFFYQYAKRILNNIDQMVAMTRRTGTSDRKLRLGFTGSLLLGLLPQIIYQFRQLAPHLQIEFIEINTFEQVEALKKGDIDVGFGRLSFSDPIVKRILLRNEPLVLAVHKSHPLAQNESGVYLADIVDELVLLFPDTPGYTFATHIKSIFYEHGLTIDHTDSVSGIRLALGIAASGSGVCVVPQNSRAIHMTDLKYIPILDPGAVSPIHISFRSMEDNEYIHLMLTTIDLIYKKLAFQEELSITPLFNEMWDYDDESKKWKPKPRSLNLKLDKT</sequence>